<feature type="domain" description="Sulfatase-modifying factor enzyme-like" evidence="1">
    <location>
        <begin position="40"/>
        <end position="197"/>
    </location>
</feature>
<dbReference type="EMBL" id="UINC01113287">
    <property type="protein sequence ID" value="SVC82790.1"/>
    <property type="molecule type" value="Genomic_DNA"/>
</dbReference>
<proteinExistence type="predicted"/>
<gene>
    <name evidence="2" type="ORF">METZ01_LOCUS335644</name>
</gene>
<dbReference type="InterPro" id="IPR042095">
    <property type="entry name" value="SUMF_sf"/>
</dbReference>
<dbReference type="Gene3D" id="3.90.1580.10">
    <property type="entry name" value="paralog of FGE (formylglycine-generating enzyme)"/>
    <property type="match status" value="1"/>
</dbReference>
<reference evidence="2" key="1">
    <citation type="submission" date="2018-05" db="EMBL/GenBank/DDBJ databases">
        <authorList>
            <person name="Lanie J.A."/>
            <person name="Ng W.-L."/>
            <person name="Kazmierczak K.M."/>
            <person name="Andrzejewski T.M."/>
            <person name="Davidsen T.M."/>
            <person name="Wayne K.J."/>
            <person name="Tettelin H."/>
            <person name="Glass J.I."/>
            <person name="Rusch D."/>
            <person name="Podicherti R."/>
            <person name="Tsui H.-C.T."/>
            <person name="Winkler M.E."/>
        </authorList>
    </citation>
    <scope>NUCLEOTIDE SEQUENCE</scope>
</reference>
<accession>A0A382QCS9</accession>
<dbReference type="Pfam" id="PF03781">
    <property type="entry name" value="FGE-sulfatase"/>
    <property type="match status" value="1"/>
</dbReference>
<organism evidence="2">
    <name type="scientific">marine metagenome</name>
    <dbReference type="NCBI Taxonomy" id="408172"/>
    <lineage>
        <taxon>unclassified sequences</taxon>
        <taxon>metagenomes</taxon>
        <taxon>ecological metagenomes</taxon>
    </lineage>
</organism>
<dbReference type="SUPFAM" id="SSF56436">
    <property type="entry name" value="C-type lectin-like"/>
    <property type="match status" value="1"/>
</dbReference>
<dbReference type="InterPro" id="IPR016187">
    <property type="entry name" value="CTDL_fold"/>
</dbReference>
<dbReference type="InterPro" id="IPR051043">
    <property type="entry name" value="Sulfatase_Mod_Factor_Kinase"/>
</dbReference>
<dbReference type="PANTHER" id="PTHR23150:SF19">
    <property type="entry name" value="FORMYLGLYCINE-GENERATING ENZYME"/>
    <property type="match status" value="1"/>
</dbReference>
<evidence type="ECO:0000313" key="2">
    <source>
        <dbReference type="EMBL" id="SVC82790.1"/>
    </source>
</evidence>
<sequence>HKFMYYQKNDSLKNDSTAFYLDAVATPTKPYVNMDFGMGTGKHPAICMTQHSANKYCQWLSAKTGHFYRLPTEAEWEYAARAGTTTAYSWGDKDDTATLNTLTWNQKNVFDPITFEARYRPVGGKKPNPWGLYDIHGNVAEWVLDGYAPYKTAKGIVDNPWVKGTKPYPHVARGGSFHDQIPLSKLRSAARIFSGPHWKQQDPQLPKSIWYLTDATFLGMRLVRPLEVPTKEEMQAYWNNGVEYDVPID</sequence>
<evidence type="ECO:0000259" key="1">
    <source>
        <dbReference type="Pfam" id="PF03781"/>
    </source>
</evidence>
<dbReference type="InterPro" id="IPR005532">
    <property type="entry name" value="SUMF_dom"/>
</dbReference>
<feature type="non-terminal residue" evidence="2">
    <location>
        <position position="1"/>
    </location>
</feature>
<dbReference type="GO" id="GO:0120147">
    <property type="term" value="F:formylglycine-generating oxidase activity"/>
    <property type="evidence" value="ECO:0007669"/>
    <property type="project" value="TreeGrafter"/>
</dbReference>
<dbReference type="PANTHER" id="PTHR23150">
    <property type="entry name" value="SULFATASE MODIFYING FACTOR 1, 2"/>
    <property type="match status" value="1"/>
</dbReference>
<name>A0A382QCS9_9ZZZZ</name>
<protein>
    <recommendedName>
        <fullName evidence="1">Sulfatase-modifying factor enzyme-like domain-containing protein</fullName>
    </recommendedName>
</protein>
<dbReference type="AlphaFoldDB" id="A0A382QCS9"/>